<dbReference type="InterPro" id="IPR000073">
    <property type="entry name" value="AB_hydrolase_1"/>
</dbReference>
<comment type="caution">
    <text evidence="10">The sequence shown here is derived from an EMBL/GenBank/DDBJ whole genome shotgun (WGS) entry which is preliminary data.</text>
</comment>
<sequence>MFAIAADGTKIWYEHVPGPQPVLLVHGFASDSRRTWTDTGWLRALAEHGYVTVDLRGHGQSGKPAGGYTPENLARDLIAVLDAAGLSTVDVVTYSMGGLVAWQLPPERTHKMVLGGIGLRPATREDLERVQEKLGGEDLSACIDGMAGSRIEGTAKVPVLFATGDADEFAAGAPEPFVSLGNRHHFNAVSSRVFKQAALEFFRRYCADGYQADRQSRRSAERRPAAGWAGGPTLGRLGNVYPRIRTALDDVPAYVPGKAGAGLVKLSSNENPFPPLPGVLERATAAAASLHRYPDLAATELTGQLAEFLSVPADFLAIGTGSVGVLQQIVQSVASVGDEVVYPWRSFEAYPITTRIAGASVVEVPLDADARLDLKALSEAVTPRTTLVLVCSPNNPTGPAVRRDEFAALLTRVPEDVLVVLDEAYVEFVRDPEAVNGLDFLAAHPNLCLLRTFSKAYGLAGLRIGFAIAHPPVAAAIRKCAVPFGVSTIAQLAAIESLHSHAAMRERVDAVVAERTRVRDALLGQGWPVPETEANFVWVPTGAATAEFAAACRRSGVLVRPFAGEGCRVTVGDPKENDLFLAAARNVDEPVTTVMLAAWTAQNCGRYKRL</sequence>
<gene>
    <name evidence="10" type="primary">hisC</name>
    <name evidence="7" type="synonym">pat</name>
    <name evidence="10" type="ORF">GKO32_23875</name>
</gene>
<dbReference type="OrthoDB" id="9809616at2"/>
<name>A0A6N7YYL2_9PSEU</name>
<dbReference type="SUPFAM" id="SSF53474">
    <property type="entry name" value="alpha/beta-Hydrolases"/>
    <property type="match status" value="1"/>
</dbReference>
<protein>
    <recommendedName>
        <fullName evidence="7">Aromatic amino acid aminotransferase</fullName>
        <shortName evidence="7">ArAT</shortName>
        <ecNumber evidence="7">2.6.1.57</ecNumber>
    </recommendedName>
</protein>
<dbReference type="SUPFAM" id="SSF53383">
    <property type="entry name" value="PLP-dependent transferases"/>
    <property type="match status" value="1"/>
</dbReference>
<dbReference type="InterPro" id="IPR015421">
    <property type="entry name" value="PyrdxlP-dep_Trfase_major"/>
</dbReference>
<dbReference type="HAMAP" id="MF_01513">
    <property type="entry name" value="Phe_aminotrans_2"/>
    <property type="match status" value="1"/>
</dbReference>
<keyword evidence="6" id="KW-0045">Antibiotic biosynthesis</keyword>
<dbReference type="CDD" id="cd00609">
    <property type="entry name" value="AAT_like"/>
    <property type="match status" value="1"/>
</dbReference>
<comment type="cofactor">
    <cofactor evidence="1 7">
        <name>pyridoxal 5'-phosphate</name>
        <dbReference type="ChEBI" id="CHEBI:597326"/>
    </cofactor>
</comment>
<evidence type="ECO:0000259" key="9">
    <source>
        <dbReference type="Pfam" id="PF00561"/>
    </source>
</evidence>
<dbReference type="InterPro" id="IPR004839">
    <property type="entry name" value="Aminotransferase_I/II_large"/>
</dbReference>
<dbReference type="EC" id="2.6.1.57" evidence="7"/>
<dbReference type="GO" id="GO:0004400">
    <property type="term" value="F:histidinol-phosphate transaminase activity"/>
    <property type="evidence" value="ECO:0007669"/>
    <property type="project" value="InterPro"/>
</dbReference>
<keyword evidence="11" id="KW-1185">Reference proteome</keyword>
<feature type="domain" description="AB hydrolase-1" evidence="9">
    <location>
        <begin position="21"/>
        <end position="109"/>
    </location>
</feature>
<evidence type="ECO:0000256" key="6">
    <source>
        <dbReference type="ARBA" id="ARBA00023194"/>
    </source>
</evidence>
<proteinExistence type="inferred from homology"/>
<keyword evidence="5 7" id="KW-0663">Pyridoxal phosphate</keyword>
<dbReference type="InterPro" id="IPR015422">
    <property type="entry name" value="PyrdxlP-dep_Trfase_small"/>
</dbReference>
<evidence type="ECO:0000256" key="7">
    <source>
        <dbReference type="HAMAP-Rule" id="MF_01513"/>
    </source>
</evidence>
<dbReference type="GO" id="GO:0008793">
    <property type="term" value="F:aromatic-amino-acid transaminase activity"/>
    <property type="evidence" value="ECO:0007669"/>
    <property type="project" value="UniProtKB-UniRule"/>
</dbReference>
<dbReference type="GO" id="GO:0030170">
    <property type="term" value="F:pyridoxal phosphate binding"/>
    <property type="evidence" value="ECO:0007669"/>
    <property type="project" value="UniProtKB-UniRule"/>
</dbReference>
<dbReference type="Gene3D" id="3.40.50.1820">
    <property type="entry name" value="alpha/beta hydrolase"/>
    <property type="match status" value="1"/>
</dbReference>
<dbReference type="PANTHER" id="PTHR43643">
    <property type="entry name" value="HISTIDINOL-PHOSPHATE AMINOTRANSFERASE 2"/>
    <property type="match status" value="1"/>
</dbReference>
<dbReference type="HAMAP" id="MF_01023">
    <property type="entry name" value="HisC_aminotrans_2"/>
    <property type="match status" value="1"/>
</dbReference>
<dbReference type="GO" id="GO:0017000">
    <property type="term" value="P:antibiotic biosynthetic process"/>
    <property type="evidence" value="ECO:0007669"/>
    <property type="project" value="UniProtKB-KW"/>
</dbReference>
<feature type="modified residue" description="N6-(pyridoxal phosphate)lysine" evidence="7">
    <location>
        <position position="455"/>
    </location>
</feature>
<evidence type="ECO:0000256" key="1">
    <source>
        <dbReference type="ARBA" id="ARBA00001933"/>
    </source>
</evidence>
<dbReference type="NCBIfam" id="NF002878">
    <property type="entry name" value="PRK03321.1"/>
    <property type="match status" value="1"/>
</dbReference>
<dbReference type="Gene3D" id="3.40.640.10">
    <property type="entry name" value="Type I PLP-dependent aspartate aminotransferase-like (Major domain)"/>
    <property type="match status" value="1"/>
</dbReference>
<dbReference type="Gene3D" id="3.90.1150.10">
    <property type="entry name" value="Aspartate Aminotransferase, domain 1"/>
    <property type="match status" value="1"/>
</dbReference>
<dbReference type="RefSeq" id="WP_154759121.1">
    <property type="nucleotide sequence ID" value="NZ_WMBA01000041.1"/>
</dbReference>
<keyword evidence="4 7" id="KW-0808">Transferase</keyword>
<reference evidence="10 11" key="1">
    <citation type="submission" date="2019-11" db="EMBL/GenBank/DDBJ databases">
        <title>Draft genome of Amycolatopsis RM579.</title>
        <authorList>
            <person name="Duangmal K."/>
            <person name="Mingma R."/>
        </authorList>
    </citation>
    <scope>NUCLEOTIDE SEQUENCE [LARGE SCALE GENOMIC DNA]</scope>
    <source>
        <strain evidence="10 11">RM579</strain>
    </source>
</reference>
<dbReference type="PROSITE" id="PS00599">
    <property type="entry name" value="AA_TRANSFER_CLASS_2"/>
    <property type="match status" value="1"/>
</dbReference>
<keyword evidence="3 7" id="KW-0032">Aminotransferase</keyword>
<evidence type="ECO:0000313" key="10">
    <source>
        <dbReference type="EMBL" id="MTD56988.1"/>
    </source>
</evidence>
<dbReference type="InterPro" id="IPR024892">
    <property type="entry name" value="ArAT"/>
</dbReference>
<comment type="similarity">
    <text evidence="7">Belongs to the class-II pyridoxal-phosphate-dependent aminotransferase family.</text>
</comment>
<dbReference type="AlphaFoldDB" id="A0A6N7YYL2"/>
<dbReference type="InterPro" id="IPR001917">
    <property type="entry name" value="Aminotrans_II_pyridoxalP_BS"/>
</dbReference>
<accession>A0A6N7YYL2</accession>
<dbReference type="InterPro" id="IPR029058">
    <property type="entry name" value="AB_hydrolase_fold"/>
</dbReference>
<dbReference type="Pfam" id="PF00155">
    <property type="entry name" value="Aminotran_1_2"/>
    <property type="match status" value="1"/>
</dbReference>
<dbReference type="EMBL" id="WMBA01000041">
    <property type="protein sequence ID" value="MTD56988.1"/>
    <property type="molecule type" value="Genomic_DNA"/>
</dbReference>
<comment type="function">
    <text evidence="7">Aminotransferase that catalyzes the conversion of aromatic amino acids and 2-oxoglutarate into corresponding aromatic oxo acids and L-glutamate.</text>
</comment>
<dbReference type="Pfam" id="PF00561">
    <property type="entry name" value="Abhydrolase_1"/>
    <property type="match status" value="1"/>
</dbReference>
<organism evidence="10 11">
    <name type="scientific">Amycolatopsis pithecellobii</name>
    <dbReference type="NCBI Taxonomy" id="664692"/>
    <lineage>
        <taxon>Bacteria</taxon>
        <taxon>Bacillati</taxon>
        <taxon>Actinomycetota</taxon>
        <taxon>Actinomycetes</taxon>
        <taxon>Pseudonocardiales</taxon>
        <taxon>Pseudonocardiaceae</taxon>
        <taxon>Amycolatopsis</taxon>
    </lineage>
</organism>
<dbReference type="GO" id="GO:0000105">
    <property type="term" value="P:L-histidine biosynthetic process"/>
    <property type="evidence" value="ECO:0007669"/>
    <property type="project" value="InterPro"/>
</dbReference>
<evidence type="ECO:0000256" key="3">
    <source>
        <dbReference type="ARBA" id="ARBA00022576"/>
    </source>
</evidence>
<dbReference type="Proteomes" id="UP000440096">
    <property type="component" value="Unassembled WGS sequence"/>
</dbReference>
<evidence type="ECO:0000259" key="8">
    <source>
        <dbReference type="Pfam" id="PF00155"/>
    </source>
</evidence>
<dbReference type="PANTHER" id="PTHR43643:SF3">
    <property type="entry name" value="HISTIDINOL-PHOSPHATE AMINOTRANSFERASE"/>
    <property type="match status" value="1"/>
</dbReference>
<comment type="subunit">
    <text evidence="2 7">Homodimer.</text>
</comment>
<evidence type="ECO:0000256" key="5">
    <source>
        <dbReference type="ARBA" id="ARBA00022898"/>
    </source>
</evidence>
<evidence type="ECO:0000313" key="11">
    <source>
        <dbReference type="Proteomes" id="UP000440096"/>
    </source>
</evidence>
<dbReference type="InterPro" id="IPR015424">
    <property type="entry name" value="PyrdxlP-dep_Trfase"/>
</dbReference>
<evidence type="ECO:0000256" key="4">
    <source>
        <dbReference type="ARBA" id="ARBA00022679"/>
    </source>
</evidence>
<feature type="domain" description="Aminotransferase class I/classII large" evidence="8">
    <location>
        <begin position="263"/>
        <end position="581"/>
    </location>
</feature>
<evidence type="ECO:0000256" key="2">
    <source>
        <dbReference type="ARBA" id="ARBA00011738"/>
    </source>
</evidence>
<comment type="catalytic activity">
    <reaction evidence="7">
        <text>an aromatic L-alpha-amino acid + 2-oxoglutarate = an aromatic oxo-acid + L-glutamate</text>
        <dbReference type="Rhea" id="RHEA:17533"/>
        <dbReference type="ChEBI" id="CHEBI:16810"/>
        <dbReference type="ChEBI" id="CHEBI:29985"/>
        <dbReference type="ChEBI" id="CHEBI:73309"/>
        <dbReference type="ChEBI" id="CHEBI:84824"/>
        <dbReference type="EC" id="2.6.1.57"/>
    </reaction>
</comment>
<dbReference type="InterPro" id="IPR050106">
    <property type="entry name" value="HistidinolP_aminotransfase"/>
</dbReference>
<dbReference type="InterPro" id="IPR005861">
    <property type="entry name" value="HisP_aminotrans"/>
</dbReference>
<dbReference type="NCBIfam" id="TIGR01141">
    <property type="entry name" value="hisC"/>
    <property type="match status" value="1"/>
</dbReference>